<feature type="compositionally biased region" description="Basic and acidic residues" evidence="1">
    <location>
        <begin position="323"/>
        <end position="337"/>
    </location>
</feature>
<reference evidence="2 3" key="1">
    <citation type="journal article" date="2012" name="BMC Genomics">
        <title>Comparative genomic analysis and phylogenetic position of Theileria equi.</title>
        <authorList>
            <person name="Kappmeyer L.S."/>
            <person name="Thiagarajan M."/>
            <person name="Herndon D.R."/>
            <person name="Ramsay J.D."/>
            <person name="Caler E."/>
            <person name="Djikeng A."/>
            <person name="Gillespie J.J."/>
            <person name="Lau A.O."/>
            <person name="Roalson E.H."/>
            <person name="Silva J.C."/>
            <person name="Silva M.G."/>
            <person name="Suarez C.E."/>
            <person name="Ueti M.W."/>
            <person name="Nene V.M."/>
            <person name="Mealey R.H."/>
            <person name="Knowles D.P."/>
            <person name="Brayton K.A."/>
        </authorList>
    </citation>
    <scope>NUCLEOTIDE SEQUENCE [LARGE SCALE GENOMIC DNA]</scope>
    <source>
        <strain evidence="2 3">WA</strain>
    </source>
</reference>
<gene>
    <name evidence="2" type="ORF">BEWA_017800</name>
</gene>
<evidence type="ECO:0000313" key="3">
    <source>
        <dbReference type="Proteomes" id="UP000031512"/>
    </source>
</evidence>
<feature type="compositionally biased region" description="Polar residues" evidence="1">
    <location>
        <begin position="237"/>
        <end position="270"/>
    </location>
</feature>
<dbReference type="eggNOG" id="ENOG502SZ69">
    <property type="taxonomic scope" value="Eukaryota"/>
</dbReference>
<dbReference type="Proteomes" id="UP000031512">
    <property type="component" value="Chromosome 1"/>
</dbReference>
<accession>L0AVN5</accession>
<dbReference type="VEuPathDB" id="PiroplasmaDB:BEWA_017800"/>
<protein>
    <submittedName>
        <fullName evidence="2">Uncharacterized protein</fullName>
    </submittedName>
</protein>
<dbReference type="OrthoDB" id="372438at2759"/>
<dbReference type="STRING" id="1537102.L0AVN5"/>
<dbReference type="KEGG" id="beq:BEWA_017800"/>
<feature type="compositionally biased region" description="Polar residues" evidence="1">
    <location>
        <begin position="295"/>
        <end position="320"/>
    </location>
</feature>
<keyword evidence="3" id="KW-1185">Reference proteome</keyword>
<dbReference type="EMBL" id="CP001669">
    <property type="protein sequence ID" value="AFZ78939.1"/>
    <property type="molecule type" value="Genomic_DNA"/>
</dbReference>
<feature type="compositionally biased region" description="Polar residues" evidence="1">
    <location>
        <begin position="351"/>
        <end position="367"/>
    </location>
</feature>
<evidence type="ECO:0000313" key="2">
    <source>
        <dbReference type="EMBL" id="AFZ78939.1"/>
    </source>
</evidence>
<dbReference type="RefSeq" id="XP_004828605.1">
    <property type="nucleotide sequence ID" value="XM_004828548.1"/>
</dbReference>
<dbReference type="GeneID" id="15807256"/>
<proteinExistence type="predicted"/>
<organism evidence="2 3">
    <name type="scientific">Theileria equi strain WA</name>
    <dbReference type="NCBI Taxonomy" id="1537102"/>
    <lineage>
        <taxon>Eukaryota</taxon>
        <taxon>Sar</taxon>
        <taxon>Alveolata</taxon>
        <taxon>Apicomplexa</taxon>
        <taxon>Aconoidasida</taxon>
        <taxon>Piroplasmida</taxon>
        <taxon>Theileriidae</taxon>
        <taxon>Theileria</taxon>
    </lineage>
</organism>
<sequence>MGISTFRYISKYHRCLVLIFVLIYTGKFISLVNASRYDPQWLNLIENADTPEGSNTKTSKVKLNVTIVPVDSNKQKLGFYFSIHSSLWLSDKEIQDLIGYTQNNQYVQEFRIFREKLFKRYSHYNFSGPTLKYKFLTILTCICIQGNVQVYENSLTNQFDRSISVNIPEYVTQHTNVKDWEWLESPLPDLSFLIALNDVKEYAVPNVSVGGEYDAYYYEKVIFGNQSLVTGEKGALDTQSSPETPIHENNGQEQKSSDNKVSSANNSLNSVDKIPPENNNTDGMTEESDVGGKYDNTTISDTPPDSNPDNQPETPETDQALNAKEENSESNKGKSENVQESLNSEEKVDENVSNGGSDVGETTGTNSKTEEYDETLLMDMFEAYDNLGISSGSYTTLNFTMTIRFYNANKERSVNVITKTILLVPGSIFKICRSDKFDEECAREIRNRLMGRYEDDEAVAFKWGRLISLLQALAFQNSVYVENAVFRSEKPSIAMVKPEFVLPLKSLYLITSLFGNAQSTSGKITLSFEEFKENFPTLSDSKLVDLGMNFGPNLFLKKFVQKYGNLLVTHSVNDLPLDKKTSSTETNKPTTSYTINSNEDNNGSNVSINELLDEKVNTVPLHQDIHFILSGYEKSLSNVPKKLNGYKLSWDTVSKYPELLNLWIIALDVMNLLKKGGNLKEFLDSHVFSYEQLKDLFEITYGLIASENYNSVRPFYESVGITQEDVDKNLSRVKNLFFARTATSITRLPPIVKEMGRECSIKDMITSLSSQDLVERLQLMFGTWLKDFREISDDNSFELAGLCSASAALLQQWHFFQIDQKFHESNVPWISLITSFSRLAKGKYSDPTQKNELKELVNSPAGKICRKYINSAGIVSSSPYKGPGRNIPPKSLVGAVGNALDQNMESSVDDIVNSMQRYFGTELKKKNVGNSLGICFSLQILHRMNKCLSIERSNDYALYMLNLLTMDTANILNYYTSIAEQTSPLDFKHEFIHKACDINDPTVNSILNKLFNLLSVDSHKLLVDEVNKRGFISPAVKESGELVSEESDESFDDSDIVDLSDNFMNLQDSFDSLDSESLLEIAHSIDERKHMERDISSGKSTRISDSYIGSPDFTLMENIYENIMKNHKIIDPRDMKVLNFDIRMEPQHTKELLSLNVPMSFHTVESEFIKILKGRELLHMLLYRLAKRIESLEEDIPVGDIEKRTLELAKEKRKRIFSIPVEEYIAYGQYDLQTYRNLKNILEKVPEDGFYFEQLDGEQVPEDYIGQHTAKCISKGTGTVVIQIIDPVEDYNIKNLLLNNNHIRSHDQRFYEIFVR</sequence>
<feature type="region of interest" description="Disordered" evidence="1">
    <location>
        <begin position="578"/>
        <end position="599"/>
    </location>
</feature>
<feature type="region of interest" description="Disordered" evidence="1">
    <location>
        <begin position="233"/>
        <end position="370"/>
    </location>
</feature>
<evidence type="ECO:0000256" key="1">
    <source>
        <dbReference type="SAM" id="MobiDB-lite"/>
    </source>
</evidence>
<feature type="compositionally biased region" description="Polar residues" evidence="1">
    <location>
        <begin position="583"/>
        <end position="599"/>
    </location>
</feature>
<name>L0AVN5_THEEQ</name>